<feature type="region of interest" description="Disordered" evidence="1">
    <location>
        <begin position="1"/>
        <end position="35"/>
    </location>
</feature>
<proteinExistence type="predicted"/>
<evidence type="ECO:0000313" key="3">
    <source>
        <dbReference type="Proteomes" id="UP000781710"/>
    </source>
</evidence>
<comment type="caution">
    <text evidence="2">The sequence shown here is derived from an EMBL/GenBank/DDBJ whole genome shotgun (WGS) entry which is preliminary data.</text>
</comment>
<protein>
    <submittedName>
        <fullName evidence="2">Uncharacterized protein</fullName>
    </submittedName>
</protein>
<dbReference type="Proteomes" id="UP000781710">
    <property type="component" value="Unassembled WGS sequence"/>
</dbReference>
<keyword evidence="3" id="KW-1185">Reference proteome</keyword>
<sequence length="89" mass="9705">MITPTEQCPGGTVEQLRKRMSVSEPSSTRALDTAQRFSQSTLPGIEDSDLVHEFHFSSELAGGGFWGFSGYLISRGECIIHAKVTSIDN</sequence>
<dbReference type="EMBL" id="PDWW01000001">
    <property type="protein sequence ID" value="KAF1727419.1"/>
    <property type="molecule type" value="Genomic_DNA"/>
</dbReference>
<gene>
    <name evidence="2" type="ORF">CSC78_00955</name>
</gene>
<feature type="compositionally biased region" description="Polar residues" evidence="1">
    <location>
        <begin position="23"/>
        <end position="35"/>
    </location>
</feature>
<evidence type="ECO:0000256" key="1">
    <source>
        <dbReference type="SAM" id="MobiDB-lite"/>
    </source>
</evidence>
<reference evidence="2 3" key="1">
    <citation type="submission" date="2017-10" db="EMBL/GenBank/DDBJ databases">
        <title>Whole genome sequencing of members of genus Pseudoxanthomonas.</title>
        <authorList>
            <person name="Kumar S."/>
            <person name="Bansal K."/>
            <person name="Kaur A."/>
            <person name="Patil P."/>
            <person name="Sharma S."/>
            <person name="Patil P.B."/>
        </authorList>
    </citation>
    <scope>NUCLEOTIDE SEQUENCE [LARGE SCALE GENOMIC DNA]</scope>
    <source>
        <strain evidence="2 3">DSM 17109</strain>
    </source>
</reference>
<evidence type="ECO:0000313" key="2">
    <source>
        <dbReference type="EMBL" id="KAF1727419.1"/>
    </source>
</evidence>
<accession>A0ABQ6ZM39</accession>
<name>A0ABQ6ZM39_9GAMM</name>
<organism evidence="2 3">
    <name type="scientific">Pseudoxanthomonas japonensis</name>
    <dbReference type="NCBI Taxonomy" id="69284"/>
    <lineage>
        <taxon>Bacteria</taxon>
        <taxon>Pseudomonadati</taxon>
        <taxon>Pseudomonadota</taxon>
        <taxon>Gammaproteobacteria</taxon>
        <taxon>Lysobacterales</taxon>
        <taxon>Lysobacteraceae</taxon>
        <taxon>Pseudoxanthomonas</taxon>
    </lineage>
</organism>